<dbReference type="RefSeq" id="WP_097011315.1">
    <property type="nucleotide sequence ID" value="NZ_LT907975.1"/>
</dbReference>
<keyword evidence="1" id="KW-1133">Transmembrane helix</keyword>
<protein>
    <recommendedName>
        <fullName evidence="2">Acyltransferase 3 domain-containing protein</fullName>
    </recommendedName>
</protein>
<keyword evidence="1" id="KW-0472">Membrane</keyword>
<evidence type="ECO:0000259" key="2">
    <source>
        <dbReference type="Pfam" id="PF01757"/>
    </source>
</evidence>
<dbReference type="GO" id="GO:0016747">
    <property type="term" value="F:acyltransferase activity, transferring groups other than amino-acyl groups"/>
    <property type="evidence" value="ECO:0007669"/>
    <property type="project" value="InterPro"/>
</dbReference>
<dbReference type="InterPro" id="IPR002656">
    <property type="entry name" value="Acyl_transf_3_dom"/>
</dbReference>
<feature type="domain" description="Acyltransferase 3" evidence="2">
    <location>
        <begin position="19"/>
        <end position="205"/>
    </location>
</feature>
<dbReference type="EMBL" id="LT907975">
    <property type="protein sequence ID" value="SOB58211.1"/>
    <property type="molecule type" value="Genomic_DNA"/>
</dbReference>
<dbReference type="AlphaFoldDB" id="A0A2C8F744"/>
<keyword evidence="4" id="KW-1185">Reference proteome</keyword>
<evidence type="ECO:0000313" key="3">
    <source>
        <dbReference type="EMBL" id="SOB58211.1"/>
    </source>
</evidence>
<evidence type="ECO:0000256" key="1">
    <source>
        <dbReference type="SAM" id="Phobius"/>
    </source>
</evidence>
<keyword evidence="1" id="KW-0812">Transmembrane</keyword>
<feature type="transmembrane region" description="Helical" evidence="1">
    <location>
        <begin position="41"/>
        <end position="60"/>
    </location>
</feature>
<dbReference type="KEGG" id="pprf:DPRO_1321"/>
<feature type="transmembrane region" description="Helical" evidence="1">
    <location>
        <begin position="81"/>
        <end position="99"/>
    </location>
</feature>
<gene>
    <name evidence="3" type="ORF">DPRO_1321</name>
</gene>
<reference evidence="4" key="1">
    <citation type="submission" date="2017-09" db="EMBL/GenBank/DDBJ databases">
        <authorList>
            <person name="Regsiter A."/>
            <person name="William W."/>
        </authorList>
    </citation>
    <scope>NUCLEOTIDE SEQUENCE [LARGE SCALE GENOMIC DNA]</scope>
    <source>
        <strain evidence="4">500-1</strain>
    </source>
</reference>
<evidence type="ECO:0000313" key="4">
    <source>
        <dbReference type="Proteomes" id="UP000219215"/>
    </source>
</evidence>
<accession>A0A2C8F744</accession>
<feature type="transmembrane region" description="Helical" evidence="1">
    <location>
        <begin position="119"/>
        <end position="139"/>
    </location>
</feature>
<feature type="transmembrane region" description="Helical" evidence="1">
    <location>
        <begin position="174"/>
        <end position="192"/>
    </location>
</feature>
<feature type="transmembrane region" description="Helical" evidence="1">
    <location>
        <begin position="151"/>
        <end position="168"/>
    </location>
</feature>
<dbReference type="Pfam" id="PF01757">
    <property type="entry name" value="Acyl_transf_3"/>
    <property type="match status" value="1"/>
</dbReference>
<sequence length="279" mass="31376">MTQEHSAVDAGARTIVSATLLRWLACSMIFSHHYLKSIGQISNYGLSPIIAIGIFCLLAGAFSQSRINDTVGWLRKKIFRILVPAWIIGIPMLVLNMVVQAKPKGFFSVVMELIGLQFFVTPLFEATWFVTLILGLYLAVFLSGLAKTGRLAILALLCLMLYLVMNTWGTLEYLLGGKLAFWIIAFFMGYMLSNQTKNGLRAVDRWLNSRLAHRSYPAIPPIPDVTYYFYLVHPPVLYLLSRAAHFSPETCFFWGVFVSMTASFVVEKVDVSIQSRVSR</sequence>
<name>A0A2C8F744_9BACT</name>
<dbReference type="Proteomes" id="UP000219215">
    <property type="component" value="Chromosome DPRO"/>
</dbReference>
<proteinExistence type="predicted"/>
<organism evidence="3 4">
    <name type="scientific">Pseudodesulfovibrio profundus</name>
    <dbReference type="NCBI Taxonomy" id="57320"/>
    <lineage>
        <taxon>Bacteria</taxon>
        <taxon>Pseudomonadati</taxon>
        <taxon>Thermodesulfobacteriota</taxon>
        <taxon>Desulfovibrionia</taxon>
        <taxon>Desulfovibrionales</taxon>
        <taxon>Desulfovibrionaceae</taxon>
    </lineage>
</organism>